<dbReference type="GO" id="GO:0005975">
    <property type="term" value="P:carbohydrate metabolic process"/>
    <property type="evidence" value="ECO:0007669"/>
    <property type="project" value="InterPro"/>
</dbReference>
<dbReference type="EMBL" id="JACNJN010000112">
    <property type="protein sequence ID" value="MBC8335495.1"/>
    <property type="molecule type" value="Genomic_DNA"/>
</dbReference>
<sequence length="423" mass="48598">MSITKERIQAAHQQVSNALEDGVIPFWLERSLDKDFGGFLTNFDEKGQDLGTPEKYLNTQCRLIWWFSTLTRHYPHKKAYRQMAQQGMDFLLRHFWDARHGGWFWKTRRDGAKLDDGKSVYGQSFAIYATAEYYRATRDHRVLEYANRTFDLLQIYCADTLRGGYFENLEREWQVSDPGFYGGDRKGLDTHMHLMEAFTSLYAASGLQIHRAKLGAQVELILRHLINPETGCGRNQVDLDFNPIPAIALNRTWNAERAGETPAVPTDTTSYGHNVELSWLMNLAIQTGDLPLEPYKPAMKRLLDHALQHGVDWECGGIYRDGIADGKAIIKEKEFWQNAEVLVGFLDGYESFCNDRYFDAFENVWEFVNTHMINHAIGEFRTLLDRKGQPIDANIGNPWKVAYHTGRALLECSTRLARLSQAA</sequence>
<keyword evidence="2" id="KW-0413">Isomerase</keyword>
<dbReference type="SUPFAM" id="SSF48208">
    <property type="entry name" value="Six-hairpin glycosidases"/>
    <property type="match status" value="1"/>
</dbReference>
<dbReference type="PANTHER" id="PTHR15108">
    <property type="entry name" value="N-ACYLGLUCOSAMINE-2-EPIMERASE"/>
    <property type="match status" value="1"/>
</dbReference>
<comment type="caution">
    <text evidence="3">The sequence shown here is derived from an EMBL/GenBank/DDBJ whole genome shotgun (WGS) entry which is preliminary data.</text>
</comment>
<dbReference type="Gene3D" id="1.50.10.10">
    <property type="match status" value="1"/>
</dbReference>
<dbReference type="Proteomes" id="UP000614469">
    <property type="component" value="Unassembled WGS sequence"/>
</dbReference>
<comment type="similarity">
    <text evidence="1">Belongs to the N-acylglucosamine 2-epimerase family.</text>
</comment>
<dbReference type="InterPro" id="IPR012341">
    <property type="entry name" value="6hp_glycosidase-like_sf"/>
</dbReference>
<accession>A0A8J6NJ79</accession>
<dbReference type="InterPro" id="IPR008928">
    <property type="entry name" value="6-hairpin_glycosidase_sf"/>
</dbReference>
<proteinExistence type="inferred from homology"/>
<evidence type="ECO:0000256" key="2">
    <source>
        <dbReference type="ARBA" id="ARBA00023235"/>
    </source>
</evidence>
<dbReference type="AlphaFoldDB" id="A0A8J6NJ79"/>
<gene>
    <name evidence="3" type="ORF">H8E29_09535</name>
</gene>
<organism evidence="3 4">
    <name type="scientific">Candidatus Desulfolinea nitratireducens</name>
    <dbReference type="NCBI Taxonomy" id="2841698"/>
    <lineage>
        <taxon>Bacteria</taxon>
        <taxon>Bacillati</taxon>
        <taxon>Chloroflexota</taxon>
        <taxon>Anaerolineae</taxon>
        <taxon>Anaerolineales</taxon>
        <taxon>Anaerolineales incertae sedis</taxon>
        <taxon>Candidatus Desulfolinea</taxon>
    </lineage>
</organism>
<evidence type="ECO:0000313" key="3">
    <source>
        <dbReference type="EMBL" id="MBC8335495.1"/>
    </source>
</evidence>
<dbReference type="InterPro" id="IPR010819">
    <property type="entry name" value="AGE/CE"/>
</dbReference>
<dbReference type="Pfam" id="PF07221">
    <property type="entry name" value="GlcNAc_2-epim"/>
    <property type="match status" value="1"/>
</dbReference>
<evidence type="ECO:0000313" key="4">
    <source>
        <dbReference type="Proteomes" id="UP000614469"/>
    </source>
</evidence>
<reference evidence="3 4" key="1">
    <citation type="submission" date="2020-08" db="EMBL/GenBank/DDBJ databases">
        <title>Bridging the membrane lipid divide: bacteria of the FCB group superphylum have the potential to synthesize archaeal ether lipids.</title>
        <authorList>
            <person name="Villanueva L."/>
            <person name="Von Meijenfeldt F.A.B."/>
            <person name="Westbye A.B."/>
            <person name="Yadav S."/>
            <person name="Hopmans E.C."/>
            <person name="Dutilh B.E."/>
            <person name="Sinninghe Damste J.S."/>
        </authorList>
    </citation>
    <scope>NUCLEOTIDE SEQUENCE [LARGE SCALE GENOMIC DNA]</scope>
    <source>
        <strain evidence="3">NIOZ-UU36</strain>
    </source>
</reference>
<evidence type="ECO:0000256" key="1">
    <source>
        <dbReference type="ARBA" id="ARBA00008558"/>
    </source>
</evidence>
<dbReference type="GO" id="GO:0016853">
    <property type="term" value="F:isomerase activity"/>
    <property type="evidence" value="ECO:0007669"/>
    <property type="project" value="UniProtKB-KW"/>
</dbReference>
<name>A0A8J6NJ79_9CHLR</name>
<protein>
    <submittedName>
        <fullName evidence="3">AGE family epimerase/isomerase</fullName>
    </submittedName>
</protein>